<dbReference type="Proteomes" id="UP001060215">
    <property type="component" value="Chromosome 13"/>
</dbReference>
<name>A0ACC0FYE9_9ERIC</name>
<organism evidence="1 2">
    <name type="scientific">Camellia lanceoleosa</name>
    <dbReference type="NCBI Taxonomy" id="1840588"/>
    <lineage>
        <taxon>Eukaryota</taxon>
        <taxon>Viridiplantae</taxon>
        <taxon>Streptophyta</taxon>
        <taxon>Embryophyta</taxon>
        <taxon>Tracheophyta</taxon>
        <taxon>Spermatophyta</taxon>
        <taxon>Magnoliopsida</taxon>
        <taxon>eudicotyledons</taxon>
        <taxon>Gunneridae</taxon>
        <taxon>Pentapetalae</taxon>
        <taxon>asterids</taxon>
        <taxon>Ericales</taxon>
        <taxon>Theaceae</taxon>
        <taxon>Camellia</taxon>
    </lineage>
</organism>
<comment type="caution">
    <text evidence="1">The sequence shown here is derived from an EMBL/GenBank/DDBJ whole genome shotgun (WGS) entry which is preliminary data.</text>
</comment>
<accession>A0ACC0FYE9</accession>
<dbReference type="EMBL" id="CM045770">
    <property type="protein sequence ID" value="KAI7993112.1"/>
    <property type="molecule type" value="Genomic_DNA"/>
</dbReference>
<proteinExistence type="predicted"/>
<sequence length="115" mass="13201">MRSSAVALYWIAISARHYMGTLMVSLVHKYTGKERNWLPDRNINRARLENYFWLADGVQVINLMYCVVCAWFYTYKPFEEAIESNNEGDVELGSGDTASKRLSDANRNGELVVTK</sequence>
<reference evidence="1 2" key="1">
    <citation type="journal article" date="2022" name="Plant J.">
        <title>Chromosome-level genome of Camellia lanceoleosa provides a valuable resource for understanding genome evolution and self-incompatibility.</title>
        <authorList>
            <person name="Gong W."/>
            <person name="Xiao S."/>
            <person name="Wang L."/>
            <person name="Liao Z."/>
            <person name="Chang Y."/>
            <person name="Mo W."/>
            <person name="Hu G."/>
            <person name="Li W."/>
            <person name="Zhao G."/>
            <person name="Zhu H."/>
            <person name="Hu X."/>
            <person name="Ji K."/>
            <person name="Xiang X."/>
            <person name="Song Q."/>
            <person name="Yuan D."/>
            <person name="Jin S."/>
            <person name="Zhang L."/>
        </authorList>
    </citation>
    <scope>NUCLEOTIDE SEQUENCE [LARGE SCALE GENOMIC DNA]</scope>
    <source>
        <strain evidence="1">SQ_2022a</strain>
    </source>
</reference>
<evidence type="ECO:0000313" key="2">
    <source>
        <dbReference type="Proteomes" id="UP001060215"/>
    </source>
</evidence>
<evidence type="ECO:0000313" key="1">
    <source>
        <dbReference type="EMBL" id="KAI7993112.1"/>
    </source>
</evidence>
<keyword evidence="2" id="KW-1185">Reference proteome</keyword>
<protein>
    <submittedName>
        <fullName evidence="1">Protein NRT1/ PTR FAMILY 3.1</fullName>
    </submittedName>
</protein>
<gene>
    <name evidence="1" type="ORF">LOK49_LG12G02399</name>
</gene>